<evidence type="ECO:0000256" key="2">
    <source>
        <dbReference type="ARBA" id="ARBA00022448"/>
    </source>
</evidence>
<dbReference type="GO" id="GO:0005524">
    <property type="term" value="F:ATP binding"/>
    <property type="evidence" value="ECO:0007669"/>
    <property type="project" value="UniProtKB-KW"/>
</dbReference>
<evidence type="ECO:0000256" key="3">
    <source>
        <dbReference type="ARBA" id="ARBA00022475"/>
    </source>
</evidence>
<evidence type="ECO:0000259" key="10">
    <source>
        <dbReference type="PROSITE" id="PS50893"/>
    </source>
</evidence>
<keyword evidence="7 11" id="KW-0067">ATP-binding</keyword>
<keyword evidence="9" id="KW-0472">Membrane</keyword>
<keyword evidence="5" id="KW-0677">Repeat</keyword>
<evidence type="ECO:0000256" key="7">
    <source>
        <dbReference type="ARBA" id="ARBA00022840"/>
    </source>
</evidence>
<name>A0A8J2Z114_9PROT</name>
<dbReference type="SUPFAM" id="SSF52540">
    <property type="entry name" value="P-loop containing nucleoside triphosphate hydrolases"/>
    <property type="match status" value="2"/>
</dbReference>
<comment type="caution">
    <text evidence="11">The sequence shown here is derived from an EMBL/GenBank/DDBJ whole genome shotgun (WGS) entry which is preliminary data.</text>
</comment>
<dbReference type="GO" id="GO:0016887">
    <property type="term" value="F:ATP hydrolysis activity"/>
    <property type="evidence" value="ECO:0007669"/>
    <property type="project" value="InterPro"/>
</dbReference>
<comment type="subcellular location">
    <subcellularLocation>
        <location evidence="1">Cell membrane</location>
        <topology evidence="1">Peripheral membrane protein</topology>
    </subcellularLocation>
</comment>
<dbReference type="InterPro" id="IPR050107">
    <property type="entry name" value="ABC_carbohydrate_import_ATPase"/>
</dbReference>
<reference evidence="11" key="2">
    <citation type="submission" date="2020-09" db="EMBL/GenBank/DDBJ databases">
        <authorList>
            <person name="Sun Q."/>
            <person name="Zhou Y."/>
        </authorList>
    </citation>
    <scope>NUCLEOTIDE SEQUENCE</scope>
    <source>
        <strain evidence="11">CGMCC 1.15725</strain>
    </source>
</reference>
<evidence type="ECO:0000256" key="1">
    <source>
        <dbReference type="ARBA" id="ARBA00004202"/>
    </source>
</evidence>
<accession>A0A8J2Z114</accession>
<dbReference type="Pfam" id="PF00005">
    <property type="entry name" value="ABC_tran"/>
    <property type="match status" value="2"/>
</dbReference>
<dbReference type="SMART" id="SM00382">
    <property type="entry name" value="AAA"/>
    <property type="match status" value="2"/>
</dbReference>
<dbReference type="FunFam" id="3.40.50.300:FF:000127">
    <property type="entry name" value="Ribose import ATP-binding protein RbsA"/>
    <property type="match status" value="1"/>
</dbReference>
<dbReference type="Proteomes" id="UP000646365">
    <property type="component" value="Unassembled WGS sequence"/>
</dbReference>
<keyword evidence="8" id="KW-1278">Translocase</keyword>
<keyword evidence="2" id="KW-0813">Transport</keyword>
<dbReference type="InterPro" id="IPR027417">
    <property type="entry name" value="P-loop_NTPase"/>
</dbReference>
<protein>
    <submittedName>
        <fullName evidence="11">Sugar ABC transporter ATP-binding protein</fullName>
    </submittedName>
</protein>
<evidence type="ECO:0000256" key="8">
    <source>
        <dbReference type="ARBA" id="ARBA00022967"/>
    </source>
</evidence>
<keyword evidence="6" id="KW-0547">Nucleotide-binding</keyword>
<feature type="domain" description="ABC transporter" evidence="10">
    <location>
        <begin position="272"/>
        <end position="514"/>
    </location>
</feature>
<reference evidence="11" key="1">
    <citation type="journal article" date="2014" name="Int. J. Syst. Evol. Microbiol.">
        <title>Complete genome sequence of Corynebacterium casei LMG S-19264T (=DSM 44701T), isolated from a smear-ripened cheese.</title>
        <authorList>
            <consortium name="US DOE Joint Genome Institute (JGI-PGF)"/>
            <person name="Walter F."/>
            <person name="Albersmeier A."/>
            <person name="Kalinowski J."/>
            <person name="Ruckert C."/>
        </authorList>
    </citation>
    <scope>NUCLEOTIDE SEQUENCE</scope>
    <source>
        <strain evidence="11">CGMCC 1.15725</strain>
    </source>
</reference>
<gene>
    <name evidence="11" type="ORF">GCM10011611_59160</name>
</gene>
<feature type="domain" description="ABC transporter" evidence="10">
    <location>
        <begin position="19"/>
        <end position="255"/>
    </location>
</feature>
<dbReference type="CDD" id="cd03216">
    <property type="entry name" value="ABC_Carb_Monos_I"/>
    <property type="match status" value="1"/>
</dbReference>
<dbReference type="GO" id="GO:0005886">
    <property type="term" value="C:plasma membrane"/>
    <property type="evidence" value="ECO:0007669"/>
    <property type="project" value="UniProtKB-SubCell"/>
</dbReference>
<proteinExistence type="predicted"/>
<dbReference type="RefSeq" id="WP_189051789.1">
    <property type="nucleotide sequence ID" value="NZ_BMJQ01000021.1"/>
</dbReference>
<dbReference type="Gene3D" id="3.40.50.300">
    <property type="entry name" value="P-loop containing nucleotide triphosphate hydrolases"/>
    <property type="match status" value="2"/>
</dbReference>
<organism evidence="11 12">
    <name type="scientific">Aliidongia dinghuensis</name>
    <dbReference type="NCBI Taxonomy" id="1867774"/>
    <lineage>
        <taxon>Bacteria</taxon>
        <taxon>Pseudomonadati</taxon>
        <taxon>Pseudomonadota</taxon>
        <taxon>Alphaproteobacteria</taxon>
        <taxon>Rhodospirillales</taxon>
        <taxon>Dongiaceae</taxon>
        <taxon>Aliidongia</taxon>
    </lineage>
</organism>
<evidence type="ECO:0000313" key="12">
    <source>
        <dbReference type="Proteomes" id="UP000646365"/>
    </source>
</evidence>
<evidence type="ECO:0000256" key="4">
    <source>
        <dbReference type="ARBA" id="ARBA00022597"/>
    </source>
</evidence>
<dbReference type="EMBL" id="BMJQ01000021">
    <property type="protein sequence ID" value="GGF44912.1"/>
    <property type="molecule type" value="Genomic_DNA"/>
</dbReference>
<dbReference type="AlphaFoldDB" id="A0A8J2Z114"/>
<dbReference type="InterPro" id="IPR003439">
    <property type="entry name" value="ABC_transporter-like_ATP-bd"/>
</dbReference>
<sequence length="524" mass="56475">MAPSPELEPHEPAEDDVVLRAEQVGKAYPGTTALQGVDFEVCAGTVTVLLGENGAGKSTLMKILAGAERPSSGRLYLDGREVAFDSVNDAAALGIGIIFQELNLCPNLSVAENIFLGHPALRFGIDVDKKRHVAEARKLLSRLEHDIDPEALVGDLRLAEQQIVEIAKALARNVRVLIMDEPTSALSATEVEILFRLIGDLKAAGVGIVYISHRLDEVVRIGDRVTVLRDGQVKARAEMRDVDIPWLIAEMVGRAAAFEPQADPLPLGPPVLEIEEVSLRNPHGGFFVERVSLRLRAGEVVGLYGLLGAGRSELFEILIGAQPDAVGRVRLAGEELAGLPIAARIRRGLALVPEDRQREGLVQCLSVGMNLTLASLHRFLRGTSIDPGQERSAVTQTIRDLLIRVSSPLVEVTALSGGNQQKVVIGKALLTQPKVLLLDEPSRGIDVGARAEVFRTVRRLARDGLGVVFATSDLKEVMAMADRILVMADGRVTGDFPRATVTEEQLVAAANRTAVEARCEEDAR</sequence>
<dbReference type="InterPro" id="IPR017871">
    <property type="entry name" value="ABC_transporter-like_CS"/>
</dbReference>
<dbReference type="InterPro" id="IPR003593">
    <property type="entry name" value="AAA+_ATPase"/>
</dbReference>
<dbReference type="PROSITE" id="PS00211">
    <property type="entry name" value="ABC_TRANSPORTER_1"/>
    <property type="match status" value="1"/>
</dbReference>
<dbReference type="PANTHER" id="PTHR43790:SF3">
    <property type="entry name" value="D-ALLOSE IMPORT ATP-BINDING PROTEIN ALSA-RELATED"/>
    <property type="match status" value="1"/>
</dbReference>
<evidence type="ECO:0000313" key="11">
    <source>
        <dbReference type="EMBL" id="GGF44912.1"/>
    </source>
</evidence>
<dbReference type="PANTHER" id="PTHR43790">
    <property type="entry name" value="CARBOHYDRATE TRANSPORT ATP-BINDING PROTEIN MG119-RELATED"/>
    <property type="match status" value="1"/>
</dbReference>
<evidence type="ECO:0000256" key="6">
    <source>
        <dbReference type="ARBA" id="ARBA00022741"/>
    </source>
</evidence>
<evidence type="ECO:0000256" key="9">
    <source>
        <dbReference type="ARBA" id="ARBA00023136"/>
    </source>
</evidence>
<evidence type="ECO:0000256" key="5">
    <source>
        <dbReference type="ARBA" id="ARBA00022737"/>
    </source>
</evidence>
<keyword evidence="4" id="KW-0762">Sugar transport</keyword>
<dbReference type="CDD" id="cd03215">
    <property type="entry name" value="ABC_Carb_Monos_II"/>
    <property type="match status" value="1"/>
</dbReference>
<dbReference type="PROSITE" id="PS50893">
    <property type="entry name" value="ABC_TRANSPORTER_2"/>
    <property type="match status" value="2"/>
</dbReference>
<keyword evidence="12" id="KW-1185">Reference proteome</keyword>
<keyword evidence="3" id="KW-1003">Cell membrane</keyword>